<dbReference type="EMBL" id="QRJH01000001">
    <property type="protein sequence ID" value="RHH21128.1"/>
    <property type="molecule type" value="Genomic_DNA"/>
</dbReference>
<sequence length="1390" mass="146932">MSLDKKVIKDFVAAVNKKEETKTPTILTGTVHREGGTVSVKIDGSESLTPVSTVINVEDGERVTLTIENHKAMITGNLSSPAARTKEVEGLKEVVTDKVNTAQLKAIKAEVGEISGDVANFKETTIEKLTAQDAKIKKIDGDVANFKETTTEKLTAQDAKIKKIDGDVANFKETTTEKLTAQDAKIKKIDGDVANFKETTTEKFKANEASIEDLKTGKLSAKDADLKYANIDFSNIGKTAMEYFYAQSGLIKDVTIGDATITGELVGVTISGDLIKGNTIVAEKLVIKGSDGLYYKLNTDGMTVEKEQTDYNSLNGQVIRAKSITATKIDVKDLVAFGATIGGFKIGQDSIYSGVKESVGNTTRGIYMDNDGQFVFGDASQYVKFYRVSEGKYKLAIAVEDLFIGSKSVAESIEDVKKTADNAASVASSASSAASTANSTANAAKSTAEGASKTASDAKSTADSASQVASNASSVAGTAKTTADNASKAASEANSTASTAKTTADQAKSTADTATKNLTALTAQVKEAETTIKKNKEEIELRAKKTEVTEAIDNIDIGGRNLAKNTATLPIGNGTWNTGTWRRSGTGSISNVDINDSPIPSITKGILVTRKDNTSQIGFCQDDFAGLRSGETYTVSAWVKCTENAKVKLETHWSNKDAVSGVGDPVAVEANKWTRITLTKSPTKDCLQSIAYIYLYIGSSNCEMYVCGIKLEKGNKATDWSPAPEDYYTKTETDASIQVLSDKISQQVSTTDKLGTRLSKVEQDSSSWSVTLETANAAKSAADNASQTASSAKSAADKANENASSAVSTAQNTVKSTTEQFYKSTSPTSLSGGSWSNSQPTWENGKYIWKRTYVVKNNGTTEYQPSANGVCITGSTGAKGDKGDKGATGPQGPQGVKGATGAQGPQGPTGATGPQGVQGKTGATGPQGVQGKTGATGPTGPQGPKGEKGATGATGPQGSTGKGLKSAVDQYYLSTSNTTQSGGSWSNTQPSWVSGKYIWTRTYQTWNDNTTTTTTPVLADALNKANSTSSEAMGTATQAKSIANNANSTASSAKSTADTARKEASNAAKTATNYMKFDISGLTVGNLTEKTLGRNVNIDSSSVNIRNGSDVLASFAESLIEIGKNTNTATISFLNGIVKLIGQKQTIEGTTFHDAHLLSTDMMTIGTGSTDPSSDKVNALISLNGMSGEREVLASVTDTQGHSTLTVRDSSASLYSDGDAGYSSVNVITNKSTSQVEIHTNGSNGNRALINYSHAIQYYNNSTLLAAYNGRTPCLWDGFQYPKESTPVTLSAPISTQPHGVLLMFALWDDKNGSGTNNFCASYFIPKTCLNYWHYVPVFWQDMWRCGTKTIYVNDTQIIGHSHNYQQGTGGATNIKYTSSWFVLRRVYGI</sequence>
<dbReference type="InterPro" id="IPR008979">
    <property type="entry name" value="Galactose-bd-like_sf"/>
</dbReference>
<reference evidence="2 3" key="1">
    <citation type="submission" date="2018-08" db="EMBL/GenBank/DDBJ databases">
        <title>A genome reference for cultivated species of the human gut microbiota.</title>
        <authorList>
            <person name="Zou Y."/>
            <person name="Xue W."/>
            <person name="Luo G."/>
        </authorList>
    </citation>
    <scope>NUCLEOTIDE SEQUENCE [LARGE SCALE GENOMIC DNA]</scope>
    <source>
        <strain evidence="2 3">AM18-2AC</strain>
    </source>
</reference>
<organism evidence="2 3">
    <name type="scientific">Blautia obeum</name>
    <dbReference type="NCBI Taxonomy" id="40520"/>
    <lineage>
        <taxon>Bacteria</taxon>
        <taxon>Bacillati</taxon>
        <taxon>Bacillota</taxon>
        <taxon>Clostridia</taxon>
        <taxon>Lachnospirales</taxon>
        <taxon>Lachnospiraceae</taxon>
        <taxon>Blautia</taxon>
    </lineage>
</organism>
<dbReference type="RefSeq" id="WP_118235475.1">
    <property type="nucleotide sequence ID" value="NZ_QRJH01000001.1"/>
</dbReference>
<dbReference type="PANTHER" id="PTHR37456">
    <property type="entry name" value="SI:CH211-266K2.1"/>
    <property type="match status" value="1"/>
</dbReference>
<evidence type="ECO:0000313" key="2">
    <source>
        <dbReference type="EMBL" id="RHH21128.1"/>
    </source>
</evidence>
<accession>A0A414W5L9</accession>
<dbReference type="InterPro" id="IPR008160">
    <property type="entry name" value="Collagen"/>
</dbReference>
<feature type="compositionally biased region" description="Low complexity" evidence="1">
    <location>
        <begin position="932"/>
        <end position="944"/>
    </location>
</feature>
<name>A0A414W5L9_9FIRM</name>
<comment type="caution">
    <text evidence="2">The sequence shown here is derived from an EMBL/GenBank/DDBJ whole genome shotgun (WGS) entry which is preliminary data.</text>
</comment>
<feature type="region of interest" description="Disordered" evidence="1">
    <location>
        <begin position="441"/>
        <end position="511"/>
    </location>
</feature>
<dbReference type="Proteomes" id="UP000284024">
    <property type="component" value="Unassembled WGS sequence"/>
</dbReference>
<feature type="compositionally biased region" description="Polar residues" evidence="1">
    <location>
        <begin position="807"/>
        <end position="842"/>
    </location>
</feature>
<proteinExistence type="predicted"/>
<protein>
    <recommendedName>
        <fullName evidence="4">Collagen triple helix repeat (20 copies)</fullName>
    </recommendedName>
</protein>
<feature type="compositionally biased region" description="Low complexity" evidence="1">
    <location>
        <begin position="899"/>
        <end position="915"/>
    </location>
</feature>
<dbReference type="Pfam" id="PF01391">
    <property type="entry name" value="Collagen"/>
    <property type="match status" value="1"/>
</dbReference>
<evidence type="ECO:0008006" key="4">
    <source>
        <dbReference type="Google" id="ProtNLM"/>
    </source>
</evidence>
<feature type="region of interest" description="Disordered" evidence="1">
    <location>
        <begin position="802"/>
        <end position="842"/>
    </location>
</feature>
<dbReference type="SUPFAM" id="SSF49785">
    <property type="entry name" value="Galactose-binding domain-like"/>
    <property type="match status" value="1"/>
</dbReference>
<evidence type="ECO:0000313" key="3">
    <source>
        <dbReference type="Proteomes" id="UP000284024"/>
    </source>
</evidence>
<feature type="region of interest" description="Disordered" evidence="1">
    <location>
        <begin position="876"/>
        <end position="964"/>
    </location>
</feature>
<gene>
    <name evidence="2" type="ORF">DW222_01455</name>
</gene>
<dbReference type="InterPro" id="IPR050938">
    <property type="entry name" value="Collagen_Structural_Proteins"/>
</dbReference>
<dbReference type="PANTHER" id="PTHR37456:SF6">
    <property type="entry name" value="COLLAGEN ALPHA-1(XXIII) CHAIN-LIKE ISOFORM X2"/>
    <property type="match status" value="1"/>
</dbReference>
<evidence type="ECO:0000256" key="1">
    <source>
        <dbReference type="SAM" id="MobiDB-lite"/>
    </source>
</evidence>